<dbReference type="OrthoDB" id="9811033at2"/>
<accession>A0A178MKZ7</accession>
<dbReference type="STRING" id="1285242.A6A04_03670"/>
<evidence type="ECO:0000313" key="2">
    <source>
        <dbReference type="EMBL" id="OAN49223.1"/>
    </source>
</evidence>
<protein>
    <submittedName>
        <fullName evidence="2">Acyl carrier protein</fullName>
    </submittedName>
</protein>
<reference evidence="2 3" key="1">
    <citation type="submission" date="2016-04" db="EMBL/GenBank/DDBJ databases">
        <title>Draft genome sequence of freshwater magnetotactic bacteria Magnetospirillum marisnigri SP-1 and Magnetospirillum moscoviense BB-1.</title>
        <authorList>
            <person name="Koziaeva V."/>
            <person name="Dziuba M.V."/>
            <person name="Ivanov T.M."/>
            <person name="Kuznetsov B."/>
            <person name="Grouzdev D.S."/>
        </authorList>
    </citation>
    <scope>NUCLEOTIDE SEQUENCE [LARGE SCALE GENOMIC DNA]</scope>
    <source>
        <strain evidence="2 3">SP-1</strain>
    </source>
</reference>
<organism evidence="2 3">
    <name type="scientific">Paramagnetospirillum marisnigri</name>
    <dbReference type="NCBI Taxonomy" id="1285242"/>
    <lineage>
        <taxon>Bacteria</taxon>
        <taxon>Pseudomonadati</taxon>
        <taxon>Pseudomonadota</taxon>
        <taxon>Alphaproteobacteria</taxon>
        <taxon>Rhodospirillales</taxon>
        <taxon>Magnetospirillaceae</taxon>
        <taxon>Paramagnetospirillum</taxon>
    </lineage>
</organism>
<dbReference type="InterPro" id="IPR036736">
    <property type="entry name" value="ACP-like_sf"/>
</dbReference>
<evidence type="ECO:0000259" key="1">
    <source>
        <dbReference type="PROSITE" id="PS50075"/>
    </source>
</evidence>
<dbReference type="PROSITE" id="PS50075">
    <property type="entry name" value="CARRIER"/>
    <property type="match status" value="1"/>
</dbReference>
<dbReference type="Proteomes" id="UP000078428">
    <property type="component" value="Unassembled WGS sequence"/>
</dbReference>
<keyword evidence="3" id="KW-1185">Reference proteome</keyword>
<dbReference type="EMBL" id="LWQT01000066">
    <property type="protein sequence ID" value="OAN49223.1"/>
    <property type="molecule type" value="Genomic_DNA"/>
</dbReference>
<gene>
    <name evidence="2" type="ORF">A6A04_03670</name>
</gene>
<proteinExistence type="predicted"/>
<dbReference type="SUPFAM" id="SSF47336">
    <property type="entry name" value="ACP-like"/>
    <property type="match status" value="1"/>
</dbReference>
<feature type="domain" description="Carrier" evidence="1">
    <location>
        <begin position="2"/>
        <end position="80"/>
    </location>
</feature>
<dbReference type="InterPro" id="IPR009081">
    <property type="entry name" value="PP-bd_ACP"/>
</dbReference>
<dbReference type="RefSeq" id="WP_068493648.1">
    <property type="nucleotide sequence ID" value="NZ_LWQT01000066.1"/>
</dbReference>
<evidence type="ECO:0000313" key="3">
    <source>
        <dbReference type="Proteomes" id="UP000078428"/>
    </source>
</evidence>
<name>A0A178MKZ7_9PROT</name>
<sequence>MASYDEVKARLQAVFHEVFDDTSIELFDEMTAEDVDDWDSVNHITLVLSVEKEFGLKLKVGEIAKLNDVGAMIRMLMERVP</sequence>
<dbReference type="AlphaFoldDB" id="A0A178MKZ7"/>
<comment type="caution">
    <text evidence="2">The sequence shown here is derived from an EMBL/GenBank/DDBJ whole genome shotgun (WGS) entry which is preliminary data.</text>
</comment>
<dbReference type="Gene3D" id="1.10.1200.10">
    <property type="entry name" value="ACP-like"/>
    <property type="match status" value="1"/>
</dbReference>